<dbReference type="InterPro" id="IPR005247">
    <property type="entry name" value="YbhB_YbcL/LppC-like"/>
</dbReference>
<reference evidence="2 3" key="1">
    <citation type="submission" date="2016-05" db="EMBL/GenBank/DDBJ databases">
        <title>Non-Contiguous Finished Genome Sequence of Streptomyces parvulus 2297 Integrated Site-Specifically with Actinophage R4.</title>
        <authorList>
            <person name="Nishizawa T."/>
            <person name="Miura T."/>
            <person name="Harada C."/>
            <person name="Guo Y."/>
            <person name="Narisawa K."/>
            <person name="Ohta H."/>
            <person name="Takahashi H."/>
            <person name="Shirai M."/>
        </authorList>
    </citation>
    <scope>NUCLEOTIDE SEQUENCE [LARGE SCALE GENOMIC DNA]</scope>
    <source>
        <strain evidence="2 3">2297</strain>
        <plasmid evidence="3">pspa1</plasmid>
    </source>
</reference>
<dbReference type="InterPro" id="IPR036610">
    <property type="entry name" value="PEBP-like_sf"/>
</dbReference>
<dbReference type="PANTHER" id="PTHR30289">
    <property type="entry name" value="UNCHARACTERIZED PROTEIN YBCL-RELATED"/>
    <property type="match status" value="1"/>
</dbReference>
<organism evidence="2 3">
    <name type="scientific">Streptomyces parvulus</name>
    <dbReference type="NCBI Taxonomy" id="146923"/>
    <lineage>
        <taxon>Bacteria</taxon>
        <taxon>Bacillati</taxon>
        <taxon>Actinomycetota</taxon>
        <taxon>Actinomycetes</taxon>
        <taxon>Kitasatosporales</taxon>
        <taxon>Streptomycetaceae</taxon>
        <taxon>Streptomyces</taxon>
    </lineage>
</organism>
<dbReference type="SUPFAM" id="SSF49777">
    <property type="entry name" value="PEBP-like"/>
    <property type="match status" value="1"/>
</dbReference>
<dbReference type="InterPro" id="IPR008914">
    <property type="entry name" value="PEBP"/>
</dbReference>
<comment type="similarity">
    <text evidence="1">Belongs to the UPF0098 family.</text>
</comment>
<name>A0A191VAK1_9ACTN</name>
<evidence type="ECO:0000256" key="1">
    <source>
        <dbReference type="ARBA" id="ARBA00007120"/>
    </source>
</evidence>
<dbReference type="AlphaFoldDB" id="A0A191VAK1"/>
<dbReference type="Proteomes" id="UP000078468">
    <property type="component" value="Plasmid pspa1"/>
</dbReference>
<sequence length="181" mass="18936">MTRLHDPYGGLPPVPAFSLRSADIADGEMLDVAQTSAIFGGPGRDRSPHLAWEGHPSGTASFAVTCFDPDALTVSGFWHWALYDLPASVTELPAGAGDGEGDATPAGARMLANDAGRRGYLGAAPPPGEIPHRYMFVVHALDVARLEVSPDATPAWLGFRLVAHALGRARLSPVFGLPATS</sequence>
<evidence type="ECO:0000313" key="3">
    <source>
        <dbReference type="Proteomes" id="UP000078468"/>
    </source>
</evidence>
<proteinExistence type="inferred from homology"/>
<accession>A0A191VAK1</accession>
<dbReference type="GeneID" id="91309883"/>
<evidence type="ECO:0000313" key="2">
    <source>
        <dbReference type="EMBL" id="ANJ12054.1"/>
    </source>
</evidence>
<geneLocation type="plasmid" evidence="3">
    <name>pspa1</name>
</geneLocation>
<dbReference type="KEGG" id="spav:Spa2297_33790"/>
<dbReference type="RefSeq" id="WP_064732382.1">
    <property type="nucleotide sequence ID" value="NZ_BMRX01000026.1"/>
</dbReference>
<gene>
    <name evidence="2" type="ORF">Spa2297_33790</name>
</gene>
<keyword evidence="2" id="KW-0614">Plasmid</keyword>
<protein>
    <submittedName>
        <fullName evidence="2">Uncharacterized protein</fullName>
    </submittedName>
</protein>
<dbReference type="PANTHER" id="PTHR30289:SF1">
    <property type="entry name" value="PEBP (PHOSPHATIDYLETHANOLAMINE-BINDING PROTEIN) FAMILY PROTEIN"/>
    <property type="match status" value="1"/>
</dbReference>
<dbReference type="Pfam" id="PF01161">
    <property type="entry name" value="PBP"/>
    <property type="match status" value="1"/>
</dbReference>
<dbReference type="Gene3D" id="3.90.280.10">
    <property type="entry name" value="PEBP-like"/>
    <property type="match status" value="1"/>
</dbReference>
<dbReference type="NCBIfam" id="TIGR00481">
    <property type="entry name" value="YbhB/YbcL family Raf kinase inhibitor-like protein"/>
    <property type="match status" value="1"/>
</dbReference>
<dbReference type="EMBL" id="CP015867">
    <property type="protein sequence ID" value="ANJ12054.1"/>
    <property type="molecule type" value="Genomic_DNA"/>
</dbReference>
<dbReference type="CDD" id="cd00865">
    <property type="entry name" value="PEBP_bact_arch"/>
    <property type="match status" value="1"/>
</dbReference>